<evidence type="ECO:0008006" key="3">
    <source>
        <dbReference type="Google" id="ProtNLM"/>
    </source>
</evidence>
<name>A0A0Y0DAQ4_9CAUD</name>
<dbReference type="Gene3D" id="3.40.50.450">
    <property type="match status" value="1"/>
</dbReference>
<dbReference type="Proteomes" id="UP000224265">
    <property type="component" value="Segment"/>
</dbReference>
<evidence type="ECO:0000313" key="1">
    <source>
        <dbReference type="EMBL" id="AMB17293.1"/>
    </source>
</evidence>
<organism evidence="1 2">
    <name type="scientific">Mycobacterium phage Weiss13</name>
    <dbReference type="NCBI Taxonomy" id="1784843"/>
    <lineage>
        <taxon>Viruses</taxon>
        <taxon>Duplodnaviria</taxon>
        <taxon>Heunggongvirae</taxon>
        <taxon>Uroviricota</taxon>
        <taxon>Caudoviricetes</taxon>
        <taxon>Papyrusvirus</taxon>
        <taxon>Papyrusvirus send513</taxon>
    </lineage>
</organism>
<reference evidence="1 2" key="1">
    <citation type="submission" date="2015-08" db="EMBL/GenBank/DDBJ databases">
        <authorList>
            <person name="Adams C.A."/>
            <person name="Ardeshna N.S."/>
            <person name="Badithe A.V."/>
            <person name="Badrani J.H."/>
            <person name="Birkholz E.A."/>
            <person name="Butler M."/>
            <person name="Chu A."/>
            <person name="Farmer C.N."/>
            <person name="Frischer G.M."/>
            <person name="Hsieh L.Y."/>
            <person name="Jackson K.B."/>
            <person name="Kagy D.N."/>
            <person name="Kendall J.C."/>
            <person name="Lin C.Y."/>
            <person name="Morgan M.N."/>
            <person name="Nachnani R."/>
            <person name="Nadeau S.M."/>
            <person name="Parikh M."/>
            <person name="Perez M.V."/>
            <person name="Peters C.E."/>
            <person name="Pogliano J."/>
            <person name="Popescu N.I."/>
            <person name="Shiao R."/>
            <person name="Song C.L."/>
            <person name="Ting J.M."/>
            <person name="Udani D.R."/>
            <person name="Waller L.B."/>
            <person name="Wang A.Y."/>
            <person name="Wu C.E."/>
            <person name="Yang A.B."/>
            <person name="Yao J."/>
            <person name="Zhang B.H."/>
            <person name="Anders K.R."/>
            <person name="Bradley K.W."/>
            <person name="Asai D.J."/>
            <person name="Bowman C.A."/>
            <person name="Russell D.A."/>
            <person name="Pope W.H."/>
            <person name="Jacobs-Sera D."/>
            <person name="Hendrix R.W."/>
            <person name="Hatfull G.F."/>
        </authorList>
    </citation>
    <scope>NUCLEOTIDE SEQUENCE [LARGE SCALE GENOMIC DNA]</scope>
</reference>
<evidence type="ECO:0000313" key="2">
    <source>
        <dbReference type="Proteomes" id="UP000224265"/>
    </source>
</evidence>
<dbReference type="EMBL" id="KT591076">
    <property type="protein sequence ID" value="AMB17293.1"/>
    <property type="molecule type" value="Genomic_DNA"/>
</dbReference>
<dbReference type="SUPFAM" id="SSF52309">
    <property type="entry name" value="N-(deoxy)ribosyltransferase-like"/>
    <property type="match status" value="1"/>
</dbReference>
<gene>
    <name evidence="1" type="ORF">SEA_WEISS13_79</name>
</gene>
<proteinExistence type="predicted"/>
<sequence>MSGTHQGSSPWHPRFNNQVTLGDTVANQGMFPTPHVYVASSWRNQFQPNVVQALRAAGYAVYDFKNPNGEKGFAWSDIVDDNHDSVSTTEYLDIIAHPLADKGFQRDMNALFASDIVVLVLPCERDAHLELGWAVGAGKQTHILLDNPCKASLMYKMVDFIHPTLEDLLVTLGDADV</sequence>
<protein>
    <recommendedName>
        <fullName evidence="3">Nucleoside deoxyribosyltransferase</fullName>
    </recommendedName>
</protein>
<accession>A0A0Y0DAQ4</accession>